<evidence type="ECO:0000313" key="2">
    <source>
        <dbReference type="Proteomes" id="UP001211065"/>
    </source>
</evidence>
<comment type="caution">
    <text evidence="1">The sequence shown here is derived from an EMBL/GenBank/DDBJ whole genome shotgun (WGS) entry which is preliminary data.</text>
</comment>
<proteinExistence type="predicted"/>
<dbReference type="EMBL" id="JADGJW010000588">
    <property type="protein sequence ID" value="KAJ3214842.1"/>
    <property type="molecule type" value="Genomic_DNA"/>
</dbReference>
<reference evidence="1" key="1">
    <citation type="submission" date="2020-05" db="EMBL/GenBank/DDBJ databases">
        <title>Phylogenomic resolution of chytrid fungi.</title>
        <authorList>
            <person name="Stajich J.E."/>
            <person name="Amses K."/>
            <person name="Simmons R."/>
            <person name="Seto K."/>
            <person name="Myers J."/>
            <person name="Bonds A."/>
            <person name="Quandt C.A."/>
            <person name="Barry K."/>
            <person name="Liu P."/>
            <person name="Grigoriev I."/>
            <person name="Longcore J.E."/>
            <person name="James T.Y."/>
        </authorList>
    </citation>
    <scope>NUCLEOTIDE SEQUENCE</scope>
    <source>
        <strain evidence="1">JEL0476</strain>
    </source>
</reference>
<evidence type="ECO:0000313" key="1">
    <source>
        <dbReference type="EMBL" id="KAJ3214842.1"/>
    </source>
</evidence>
<protein>
    <submittedName>
        <fullName evidence="1">Uncharacterized protein</fullName>
    </submittedName>
</protein>
<sequence length="365" mass="41838">MLNVTDLPPTYVETNTLKSKPPKYETINGVTLLNPCYNTWQEQKTTVMNAQSALPIISTLQDYLEYNDALKKAGVCERPLSDTTIKVLKNIEDNTYLKKVGIDGLELYNSIQKLFSLYEIPIGFLSKLYELEKFQMLEFVIDDSFANDDTVVNDSCPLKIGKTSFETAIETMKIFIEILAYVPIERIQIKFFNRRNVISIIKKGQSPTVFIDAGIAALETALASTPTKSTTHYEAIKEALDDIDNEKVAKYFLFTSFPVLKERKKIEAMIFSQFDTHFLTIICFDGNINESWNKELRCIPFLSIIESFVIKKDKVLEDQGESIPFSRGFYLMLQLLSMLNPKDLDLMHGKYHGYFFWNYSVAPLT</sequence>
<gene>
    <name evidence="1" type="ORF">HK099_006636</name>
</gene>
<accession>A0AAD5XU55</accession>
<organism evidence="1 2">
    <name type="scientific">Clydaea vesicula</name>
    <dbReference type="NCBI Taxonomy" id="447962"/>
    <lineage>
        <taxon>Eukaryota</taxon>
        <taxon>Fungi</taxon>
        <taxon>Fungi incertae sedis</taxon>
        <taxon>Chytridiomycota</taxon>
        <taxon>Chytridiomycota incertae sedis</taxon>
        <taxon>Chytridiomycetes</taxon>
        <taxon>Lobulomycetales</taxon>
        <taxon>Lobulomycetaceae</taxon>
        <taxon>Clydaea</taxon>
    </lineage>
</organism>
<dbReference type="AlphaFoldDB" id="A0AAD5XU55"/>
<dbReference type="Proteomes" id="UP001211065">
    <property type="component" value="Unassembled WGS sequence"/>
</dbReference>
<keyword evidence="2" id="KW-1185">Reference proteome</keyword>
<name>A0AAD5XU55_9FUNG</name>